<protein>
    <submittedName>
        <fullName evidence="2">Uncharacterized protein</fullName>
    </submittedName>
</protein>
<feature type="transmembrane region" description="Helical" evidence="1">
    <location>
        <begin position="81"/>
        <end position="99"/>
    </location>
</feature>
<keyword evidence="1" id="KW-0812">Transmembrane</keyword>
<reference evidence="2" key="1">
    <citation type="submission" date="2021-04" db="EMBL/GenBank/DDBJ databases">
        <title>Complete genome sequence for Sulfitobacter sp. strain JK7-1.</title>
        <authorList>
            <person name="Park S.-J."/>
        </authorList>
    </citation>
    <scope>NUCLEOTIDE SEQUENCE</scope>
    <source>
        <strain evidence="2">JK7-1</strain>
    </source>
</reference>
<dbReference type="RefSeq" id="WP_212705815.1">
    <property type="nucleotide sequence ID" value="NZ_CP073581.1"/>
</dbReference>
<gene>
    <name evidence="2" type="ORF">KDD17_06560</name>
</gene>
<keyword evidence="1" id="KW-1133">Transmembrane helix</keyword>
<evidence type="ECO:0000313" key="3">
    <source>
        <dbReference type="Proteomes" id="UP000683291"/>
    </source>
</evidence>
<keyword evidence="3" id="KW-1185">Reference proteome</keyword>
<name>A0A975JG78_9RHOB</name>
<feature type="transmembrane region" description="Helical" evidence="1">
    <location>
        <begin position="29"/>
        <end position="45"/>
    </location>
</feature>
<dbReference type="KEGG" id="sual:KDD17_06560"/>
<sequence length="104" mass="11381">MNKYGLAVTITVVGALFIAVPFGLKYSQATLLFGLIAALSAPVVIHKIPNASWAMGMLMGLSFFASFPAKKLFQIDGFINEVPVTLAYAALLWVIGFGWRRSWR</sequence>
<dbReference type="AlphaFoldDB" id="A0A975JG78"/>
<dbReference type="EMBL" id="CP073581">
    <property type="protein sequence ID" value="QUJ77621.1"/>
    <property type="molecule type" value="Genomic_DNA"/>
</dbReference>
<proteinExistence type="predicted"/>
<evidence type="ECO:0000256" key="1">
    <source>
        <dbReference type="SAM" id="Phobius"/>
    </source>
</evidence>
<feature type="transmembrane region" description="Helical" evidence="1">
    <location>
        <begin position="6"/>
        <end position="24"/>
    </location>
</feature>
<evidence type="ECO:0000313" key="2">
    <source>
        <dbReference type="EMBL" id="QUJ77621.1"/>
    </source>
</evidence>
<keyword evidence="1" id="KW-0472">Membrane</keyword>
<accession>A0A975JG78</accession>
<organism evidence="2 3">
    <name type="scientific">Sulfitobacter albidus</name>
    <dbReference type="NCBI Taxonomy" id="2829501"/>
    <lineage>
        <taxon>Bacteria</taxon>
        <taxon>Pseudomonadati</taxon>
        <taxon>Pseudomonadota</taxon>
        <taxon>Alphaproteobacteria</taxon>
        <taxon>Rhodobacterales</taxon>
        <taxon>Roseobacteraceae</taxon>
        <taxon>Sulfitobacter</taxon>
    </lineage>
</organism>
<dbReference type="Proteomes" id="UP000683291">
    <property type="component" value="Chromosome 1"/>
</dbReference>